<keyword evidence="1" id="KW-0732">Signal</keyword>
<dbReference type="InterPro" id="IPR018673">
    <property type="entry name" value="DUF2141"/>
</dbReference>
<dbReference type="PROSITE" id="PS51318">
    <property type="entry name" value="TAT"/>
    <property type="match status" value="1"/>
</dbReference>
<dbReference type="RefSeq" id="WP_162349438.1">
    <property type="nucleotide sequence ID" value="NZ_QOVG01000005.1"/>
</dbReference>
<dbReference type="Pfam" id="PF09912">
    <property type="entry name" value="DUF2141"/>
    <property type="match status" value="1"/>
</dbReference>
<protein>
    <submittedName>
        <fullName evidence="2">DUF2141 domain-containing protein</fullName>
    </submittedName>
</protein>
<reference evidence="2 3" key="1">
    <citation type="submission" date="2018-07" db="EMBL/GenBank/DDBJ databases">
        <title>Whole genome Sequencing of Pseudoxanthomonas gei KCTC 32298 (T).</title>
        <authorList>
            <person name="Kumar S."/>
            <person name="Bansal K."/>
            <person name="Kaur A."/>
            <person name="Patil P."/>
            <person name="Sharma S."/>
            <person name="Patil P.B."/>
        </authorList>
    </citation>
    <scope>NUCLEOTIDE SEQUENCE [LARGE SCALE GENOMIC DNA]</scope>
    <source>
        <strain evidence="2 3">KCTC 32298</strain>
    </source>
</reference>
<evidence type="ECO:0000256" key="1">
    <source>
        <dbReference type="SAM" id="SignalP"/>
    </source>
</evidence>
<dbReference type="EMBL" id="QOVG01000005">
    <property type="protein sequence ID" value="NDK38857.1"/>
    <property type="molecule type" value="Genomic_DNA"/>
</dbReference>
<organism evidence="2 3">
    <name type="scientific">Pseudoxanthomonas gei</name>
    <dbReference type="NCBI Taxonomy" id="1383030"/>
    <lineage>
        <taxon>Bacteria</taxon>
        <taxon>Pseudomonadati</taxon>
        <taxon>Pseudomonadota</taxon>
        <taxon>Gammaproteobacteria</taxon>
        <taxon>Lysobacterales</taxon>
        <taxon>Lysobacteraceae</taxon>
        <taxon>Pseudoxanthomonas</taxon>
    </lineage>
</organism>
<dbReference type="Proteomes" id="UP001429354">
    <property type="component" value="Unassembled WGS sequence"/>
</dbReference>
<accession>A0ABX0AE32</accession>
<feature type="signal peptide" evidence="1">
    <location>
        <begin position="1"/>
        <end position="34"/>
    </location>
</feature>
<keyword evidence="3" id="KW-1185">Reference proteome</keyword>
<name>A0ABX0AE32_9GAMM</name>
<sequence>MNFTSSNPSASNRSIVSLSLALAAALAVAGPAAAAELTVKLHGVRAQTGLVKVAVVDSQEAWDGKAAPVRADGAPAQGEEAKFSFQDLKPGEYAVMITHDENGNGKLDTNVMGMPLEGYGFSNNPQVMRKPTWDEARFTVGDGDVAIDVDLH</sequence>
<gene>
    <name evidence="2" type="ORF">DT603_08400</name>
</gene>
<proteinExistence type="predicted"/>
<comment type="caution">
    <text evidence="2">The sequence shown here is derived from an EMBL/GenBank/DDBJ whole genome shotgun (WGS) entry which is preliminary data.</text>
</comment>
<evidence type="ECO:0000313" key="2">
    <source>
        <dbReference type="EMBL" id="NDK38857.1"/>
    </source>
</evidence>
<evidence type="ECO:0000313" key="3">
    <source>
        <dbReference type="Proteomes" id="UP001429354"/>
    </source>
</evidence>
<feature type="chain" id="PRO_5046206641" evidence="1">
    <location>
        <begin position="35"/>
        <end position="152"/>
    </location>
</feature>
<dbReference type="InterPro" id="IPR006311">
    <property type="entry name" value="TAT_signal"/>
</dbReference>